<reference evidence="3" key="1">
    <citation type="submission" date="2016-10" db="EMBL/GenBank/DDBJ databases">
        <authorList>
            <person name="Jeantristanb JTB J.-T."/>
            <person name="Ricardo R."/>
        </authorList>
    </citation>
    <scope>NUCLEOTIDE SEQUENCE [LARGE SCALE GENOMIC DNA]</scope>
</reference>
<organism evidence="2 3">
    <name type="scientific">Microbotryum saponariae</name>
    <dbReference type="NCBI Taxonomy" id="289078"/>
    <lineage>
        <taxon>Eukaryota</taxon>
        <taxon>Fungi</taxon>
        <taxon>Dikarya</taxon>
        <taxon>Basidiomycota</taxon>
        <taxon>Pucciniomycotina</taxon>
        <taxon>Microbotryomycetes</taxon>
        <taxon>Microbotryales</taxon>
        <taxon>Microbotryaceae</taxon>
        <taxon>Microbotryum</taxon>
    </lineage>
</organism>
<proteinExistence type="predicted"/>
<keyword evidence="3" id="KW-1185">Reference proteome</keyword>
<feature type="compositionally biased region" description="Gly residues" evidence="1">
    <location>
        <begin position="106"/>
        <end position="115"/>
    </location>
</feature>
<dbReference type="EMBL" id="FMWP01000122">
    <property type="protein sequence ID" value="SDA02160.1"/>
    <property type="molecule type" value="Genomic_DNA"/>
</dbReference>
<protein>
    <submittedName>
        <fullName evidence="2">BZ3500_MvSof-1268-A1-R1_C039g00062 protein</fullName>
    </submittedName>
</protein>
<evidence type="ECO:0000256" key="1">
    <source>
        <dbReference type="SAM" id="MobiDB-lite"/>
    </source>
</evidence>
<feature type="region of interest" description="Disordered" evidence="1">
    <location>
        <begin position="70"/>
        <end position="115"/>
    </location>
</feature>
<sequence>MHIVAMIIARTRDCVGGSLLRQPEYRSDDKFVFAAVNHRLNAFGFLSSKDLQEVDKDGLSGNKCMIASALSGRRQRGPPPSNTRGRSAKHHCKDRARQRAQSWRAAGGGDLEFGI</sequence>
<dbReference type="Proteomes" id="UP000249723">
    <property type="component" value="Unassembled WGS sequence"/>
</dbReference>
<name>A0A2X0LAS5_9BASI</name>
<evidence type="ECO:0000313" key="2">
    <source>
        <dbReference type="EMBL" id="SDA02160.1"/>
    </source>
</evidence>
<gene>
    <name evidence="2" type="ORF">BZ3500_MVSOF-1268-A1-R1_C039G00062</name>
</gene>
<evidence type="ECO:0000313" key="3">
    <source>
        <dbReference type="Proteomes" id="UP000249723"/>
    </source>
</evidence>
<feature type="compositionally biased region" description="Basic residues" evidence="1">
    <location>
        <begin position="86"/>
        <end position="98"/>
    </location>
</feature>
<dbReference type="AlphaFoldDB" id="A0A2X0LAS5"/>
<accession>A0A2X0LAS5</accession>